<dbReference type="AlphaFoldDB" id="A0A1R3I6R7"/>
<evidence type="ECO:0000313" key="3">
    <source>
        <dbReference type="Proteomes" id="UP000188268"/>
    </source>
</evidence>
<protein>
    <submittedName>
        <fullName evidence="2">Uncharacterized protein</fullName>
    </submittedName>
</protein>
<proteinExistence type="predicted"/>
<comment type="caution">
    <text evidence="2">The sequence shown here is derived from an EMBL/GenBank/DDBJ whole genome shotgun (WGS) entry which is preliminary data.</text>
</comment>
<evidence type="ECO:0000313" key="2">
    <source>
        <dbReference type="EMBL" id="OMO78296.1"/>
    </source>
</evidence>
<accession>A0A1R3I6R7</accession>
<sequence>MAQLNSTIDIPPPRTEEDPLVAS</sequence>
<name>A0A1R3I6R7_COCAP</name>
<dbReference type="Proteomes" id="UP000188268">
    <property type="component" value="Unassembled WGS sequence"/>
</dbReference>
<feature type="region of interest" description="Disordered" evidence="1">
    <location>
        <begin position="1"/>
        <end position="23"/>
    </location>
</feature>
<dbReference type="Gramene" id="OMO78296">
    <property type="protein sequence ID" value="OMO78296"/>
    <property type="gene ID" value="CCACVL1_14518"/>
</dbReference>
<organism evidence="2 3">
    <name type="scientific">Corchorus capsularis</name>
    <name type="common">Jute</name>
    <dbReference type="NCBI Taxonomy" id="210143"/>
    <lineage>
        <taxon>Eukaryota</taxon>
        <taxon>Viridiplantae</taxon>
        <taxon>Streptophyta</taxon>
        <taxon>Embryophyta</taxon>
        <taxon>Tracheophyta</taxon>
        <taxon>Spermatophyta</taxon>
        <taxon>Magnoliopsida</taxon>
        <taxon>eudicotyledons</taxon>
        <taxon>Gunneridae</taxon>
        <taxon>Pentapetalae</taxon>
        <taxon>rosids</taxon>
        <taxon>malvids</taxon>
        <taxon>Malvales</taxon>
        <taxon>Malvaceae</taxon>
        <taxon>Grewioideae</taxon>
        <taxon>Apeibeae</taxon>
        <taxon>Corchorus</taxon>
    </lineage>
</organism>
<dbReference type="EMBL" id="AWWV01010584">
    <property type="protein sequence ID" value="OMO78296.1"/>
    <property type="molecule type" value="Genomic_DNA"/>
</dbReference>
<keyword evidence="3" id="KW-1185">Reference proteome</keyword>
<reference evidence="2 3" key="1">
    <citation type="submission" date="2013-09" db="EMBL/GenBank/DDBJ databases">
        <title>Corchorus capsularis genome sequencing.</title>
        <authorList>
            <person name="Alam M."/>
            <person name="Haque M.S."/>
            <person name="Islam M.S."/>
            <person name="Emdad E.M."/>
            <person name="Islam M.M."/>
            <person name="Ahmed B."/>
            <person name="Halim A."/>
            <person name="Hossen Q.M.M."/>
            <person name="Hossain M.Z."/>
            <person name="Ahmed R."/>
            <person name="Khan M.M."/>
            <person name="Islam R."/>
            <person name="Rashid M.M."/>
            <person name="Khan S.A."/>
            <person name="Rahman M.S."/>
            <person name="Alam M."/>
        </authorList>
    </citation>
    <scope>NUCLEOTIDE SEQUENCE [LARGE SCALE GENOMIC DNA]</scope>
    <source>
        <strain evidence="3">cv. CVL-1</strain>
        <tissue evidence="2">Whole seedling</tissue>
    </source>
</reference>
<evidence type="ECO:0000256" key="1">
    <source>
        <dbReference type="SAM" id="MobiDB-lite"/>
    </source>
</evidence>
<gene>
    <name evidence="2" type="ORF">CCACVL1_14518</name>
</gene>